<feature type="region of interest" description="Disordered" evidence="1">
    <location>
        <begin position="152"/>
        <end position="206"/>
    </location>
</feature>
<evidence type="ECO:0000313" key="3">
    <source>
        <dbReference type="Proteomes" id="UP000807353"/>
    </source>
</evidence>
<keyword evidence="3" id="KW-1185">Reference proteome</keyword>
<comment type="caution">
    <text evidence="2">The sequence shown here is derived from an EMBL/GenBank/DDBJ whole genome shotgun (WGS) entry which is preliminary data.</text>
</comment>
<feature type="compositionally biased region" description="Basic residues" evidence="1">
    <location>
        <begin position="698"/>
        <end position="707"/>
    </location>
</feature>
<dbReference type="PRINTS" id="PR01217">
    <property type="entry name" value="PRICHEXTENSN"/>
</dbReference>
<feature type="compositionally biased region" description="Pro residues" evidence="1">
    <location>
        <begin position="466"/>
        <end position="475"/>
    </location>
</feature>
<feature type="region of interest" description="Disordered" evidence="1">
    <location>
        <begin position="409"/>
        <end position="523"/>
    </location>
</feature>
<feature type="region of interest" description="Disordered" evidence="1">
    <location>
        <begin position="257"/>
        <end position="395"/>
    </location>
</feature>
<dbReference type="Proteomes" id="UP000807353">
    <property type="component" value="Unassembled WGS sequence"/>
</dbReference>
<feature type="compositionally biased region" description="Pro residues" evidence="1">
    <location>
        <begin position="310"/>
        <end position="325"/>
    </location>
</feature>
<dbReference type="EMBL" id="MU150341">
    <property type="protein sequence ID" value="KAF9458426.1"/>
    <property type="molecule type" value="Genomic_DNA"/>
</dbReference>
<feature type="compositionally biased region" description="Low complexity" evidence="1">
    <location>
        <begin position="423"/>
        <end position="438"/>
    </location>
</feature>
<feature type="compositionally biased region" description="Gly residues" evidence="1">
    <location>
        <begin position="276"/>
        <end position="286"/>
    </location>
</feature>
<evidence type="ECO:0000313" key="2">
    <source>
        <dbReference type="EMBL" id="KAF9458426.1"/>
    </source>
</evidence>
<feature type="compositionally biased region" description="Polar residues" evidence="1">
    <location>
        <begin position="364"/>
        <end position="388"/>
    </location>
</feature>
<feature type="region of interest" description="Disordered" evidence="1">
    <location>
        <begin position="223"/>
        <end position="245"/>
    </location>
</feature>
<name>A0A9P5XZ91_9AGAR</name>
<organism evidence="2 3">
    <name type="scientific">Collybia nuda</name>
    <dbReference type="NCBI Taxonomy" id="64659"/>
    <lineage>
        <taxon>Eukaryota</taxon>
        <taxon>Fungi</taxon>
        <taxon>Dikarya</taxon>
        <taxon>Basidiomycota</taxon>
        <taxon>Agaricomycotina</taxon>
        <taxon>Agaricomycetes</taxon>
        <taxon>Agaricomycetidae</taxon>
        <taxon>Agaricales</taxon>
        <taxon>Tricholomatineae</taxon>
        <taxon>Clitocybaceae</taxon>
        <taxon>Collybia</taxon>
    </lineage>
</organism>
<feature type="compositionally biased region" description="Low complexity" evidence="1">
    <location>
        <begin position="352"/>
        <end position="362"/>
    </location>
</feature>
<accession>A0A9P5XZ91</accession>
<feature type="compositionally biased region" description="Basic and acidic residues" evidence="1">
    <location>
        <begin position="684"/>
        <end position="697"/>
    </location>
</feature>
<sequence length="747" mass="81152">MVSTLPTLYFQKIPSATGPAAATSSTIIYTTSTGPDGRTIYHLFKAVPARYDTPEGPVSGQQWVRGEDTYTIPAGAQPVNEFTAPWIQGNPGANSQNDWTRDHARAGDGRGTTYSHQQGMPPPGYPAYPFANTPFPPDPHTIPLVYPPGHVKAGQPIPQSRDPSPNPGAYPWAESPFGAYPPYPAATTPGRQPFSHSPAAPGMANIGPETPFYTGYNTGPSVYPPGHVKEGQPMPQSRAPSPNPAYAWTGYPSGYPSTPAATTPGGRPISHSPAAGGSGVGTGMPGYAGPSSAPLVYPPGHVKEGQPIPYSKPPSPIPSAHPPSRPLSGSYHSNPDPAAFHQGPSYPQFAGPSTSYPSTPYSGHDNQPGTSRSASGHLPSSSYPWDSNHQPRDNAYSDLHRQFAGLNLRPEDVPYGYPNSNYSRPPTRAPSRSSLPRSNTPFVGGGGGGAVPSVYPPGHVKEGQPIPRPRTPSPLPELFGEPPFRQNPPSPAAPAYSRPSPGMPEPMTVPRGPAEQLEAPEGFSRSVTRGCPLTFFYITKIQDMEYFWDSIPRMPVVLVDHDVFESDWRRLMQDLALAWAGKLPTIGTPQLRSELVKDLVDTWNSLFFFKRGVELVLYQGKRRRSGPHAGLLEQDLPDHEDPSDYPPSSSEDDSEDPDNRARIYAGRGNTYGNSMGRSGLNDVFEERRRHRQEDIARKRQKNRRRREKYREKKFSLYLTYVPPGATPEQSHLPGRFPGPNAGYDPNY</sequence>
<reference evidence="2" key="1">
    <citation type="submission" date="2020-11" db="EMBL/GenBank/DDBJ databases">
        <authorList>
            <consortium name="DOE Joint Genome Institute"/>
            <person name="Ahrendt S."/>
            <person name="Riley R."/>
            <person name="Andreopoulos W."/>
            <person name="Labutti K."/>
            <person name="Pangilinan J."/>
            <person name="Ruiz-Duenas F.J."/>
            <person name="Barrasa J.M."/>
            <person name="Sanchez-Garcia M."/>
            <person name="Camarero S."/>
            <person name="Miyauchi S."/>
            <person name="Serrano A."/>
            <person name="Linde D."/>
            <person name="Babiker R."/>
            <person name="Drula E."/>
            <person name="Ayuso-Fernandez I."/>
            <person name="Pacheco R."/>
            <person name="Padilla G."/>
            <person name="Ferreira P."/>
            <person name="Barriuso J."/>
            <person name="Kellner H."/>
            <person name="Castanera R."/>
            <person name="Alfaro M."/>
            <person name="Ramirez L."/>
            <person name="Pisabarro A.G."/>
            <person name="Kuo A."/>
            <person name="Tritt A."/>
            <person name="Lipzen A."/>
            <person name="He G."/>
            <person name="Yan M."/>
            <person name="Ng V."/>
            <person name="Cullen D."/>
            <person name="Martin F."/>
            <person name="Rosso M.-N."/>
            <person name="Henrissat B."/>
            <person name="Hibbett D."/>
            <person name="Martinez A.T."/>
            <person name="Grigoriev I.V."/>
        </authorList>
    </citation>
    <scope>NUCLEOTIDE SEQUENCE</scope>
    <source>
        <strain evidence="2">CBS 247.69</strain>
    </source>
</reference>
<proteinExistence type="predicted"/>
<gene>
    <name evidence="2" type="ORF">BDZ94DRAFT_1325533</name>
</gene>
<dbReference type="OrthoDB" id="1719357at2759"/>
<feature type="region of interest" description="Disordered" evidence="1">
    <location>
        <begin position="627"/>
        <end position="747"/>
    </location>
</feature>
<feature type="region of interest" description="Disordered" evidence="1">
    <location>
        <begin position="91"/>
        <end position="124"/>
    </location>
</feature>
<evidence type="ECO:0000256" key="1">
    <source>
        <dbReference type="SAM" id="MobiDB-lite"/>
    </source>
</evidence>
<dbReference type="AlphaFoldDB" id="A0A9P5XZ91"/>
<protein>
    <submittedName>
        <fullName evidence="2">Uncharacterized protein</fullName>
    </submittedName>
</protein>
<feature type="compositionally biased region" description="Basic and acidic residues" evidence="1">
    <location>
        <begin position="99"/>
        <end position="108"/>
    </location>
</feature>